<dbReference type="EMBL" id="KZ805328">
    <property type="protein sequence ID" value="PVI03757.1"/>
    <property type="molecule type" value="Genomic_DNA"/>
</dbReference>
<evidence type="ECO:0000256" key="6">
    <source>
        <dbReference type="RuleBase" id="RU363019"/>
    </source>
</evidence>
<organism evidence="9 10">
    <name type="scientific">Periconia macrospinosa</name>
    <dbReference type="NCBI Taxonomy" id="97972"/>
    <lineage>
        <taxon>Eukaryota</taxon>
        <taxon>Fungi</taxon>
        <taxon>Dikarya</taxon>
        <taxon>Ascomycota</taxon>
        <taxon>Pezizomycotina</taxon>
        <taxon>Dothideomycetes</taxon>
        <taxon>Pleosporomycetidae</taxon>
        <taxon>Pleosporales</taxon>
        <taxon>Massarineae</taxon>
        <taxon>Periconiaceae</taxon>
        <taxon>Periconia</taxon>
    </lineage>
</organism>
<dbReference type="Pfam" id="PF00160">
    <property type="entry name" value="Pro_isomerase"/>
    <property type="match status" value="1"/>
</dbReference>
<dbReference type="FunFam" id="2.40.100.10:FF:000019">
    <property type="entry name" value="Peptidyl-prolyl cis-trans isomerase"/>
    <property type="match status" value="1"/>
</dbReference>
<evidence type="ECO:0000256" key="7">
    <source>
        <dbReference type="SAM" id="MobiDB-lite"/>
    </source>
</evidence>
<evidence type="ECO:0000256" key="2">
    <source>
        <dbReference type="ARBA" id="ARBA00022729"/>
    </source>
</evidence>
<dbReference type="Gene3D" id="2.40.100.10">
    <property type="entry name" value="Cyclophilin-like"/>
    <property type="match status" value="1"/>
</dbReference>
<comment type="function">
    <text evidence="6">PPIases accelerate the folding of proteins. It catalyzes the cis-trans isomerization of proline imidic peptide bonds in oligopeptides.</text>
</comment>
<dbReference type="InterPro" id="IPR029000">
    <property type="entry name" value="Cyclophilin-like_dom_sf"/>
</dbReference>
<comment type="similarity">
    <text evidence="5">Belongs to the cyclophilin-type PPIase family. PPIase B subfamily.</text>
</comment>
<reference evidence="9 10" key="1">
    <citation type="journal article" date="2018" name="Sci. Rep.">
        <title>Comparative genomics provides insights into the lifestyle and reveals functional heterogeneity of dark septate endophytic fungi.</title>
        <authorList>
            <person name="Knapp D.G."/>
            <person name="Nemeth J.B."/>
            <person name="Barry K."/>
            <person name="Hainaut M."/>
            <person name="Henrissat B."/>
            <person name="Johnson J."/>
            <person name="Kuo A."/>
            <person name="Lim J.H.P."/>
            <person name="Lipzen A."/>
            <person name="Nolan M."/>
            <person name="Ohm R.A."/>
            <person name="Tamas L."/>
            <person name="Grigoriev I.V."/>
            <person name="Spatafora J.W."/>
            <person name="Nagy L.G."/>
            <person name="Kovacs G.M."/>
        </authorList>
    </citation>
    <scope>NUCLEOTIDE SEQUENCE [LARGE SCALE GENOMIC DNA]</scope>
    <source>
        <strain evidence="9 10">DSE2036</strain>
    </source>
</reference>
<dbReference type="Proteomes" id="UP000244855">
    <property type="component" value="Unassembled WGS sequence"/>
</dbReference>
<dbReference type="PANTHER" id="PTHR11071:SF561">
    <property type="entry name" value="PEPTIDYL-PROLYL CIS-TRANS ISOMERASE D-RELATED"/>
    <property type="match status" value="1"/>
</dbReference>
<evidence type="ECO:0000256" key="3">
    <source>
        <dbReference type="ARBA" id="ARBA00023110"/>
    </source>
</evidence>
<dbReference type="GO" id="GO:0003755">
    <property type="term" value="F:peptidyl-prolyl cis-trans isomerase activity"/>
    <property type="evidence" value="ECO:0007669"/>
    <property type="project" value="UniProtKB-UniRule"/>
</dbReference>
<dbReference type="InterPro" id="IPR020892">
    <property type="entry name" value="Cyclophilin-type_PPIase_CS"/>
</dbReference>
<keyword evidence="3 6" id="KW-0697">Rotamase</keyword>
<dbReference type="SUPFAM" id="SSF50891">
    <property type="entry name" value="Cyclophilin-like"/>
    <property type="match status" value="1"/>
</dbReference>
<dbReference type="PROSITE" id="PS00170">
    <property type="entry name" value="CSA_PPIASE_1"/>
    <property type="match status" value="1"/>
</dbReference>
<feature type="compositionally biased region" description="Gly residues" evidence="7">
    <location>
        <begin position="10"/>
        <end position="24"/>
    </location>
</feature>
<dbReference type="GO" id="GO:0005737">
    <property type="term" value="C:cytoplasm"/>
    <property type="evidence" value="ECO:0007669"/>
    <property type="project" value="TreeGrafter"/>
</dbReference>
<keyword evidence="10" id="KW-1185">Reference proteome</keyword>
<evidence type="ECO:0000313" key="9">
    <source>
        <dbReference type="EMBL" id="PVI03757.1"/>
    </source>
</evidence>
<evidence type="ECO:0000313" key="10">
    <source>
        <dbReference type="Proteomes" id="UP000244855"/>
    </source>
</evidence>
<evidence type="ECO:0000256" key="4">
    <source>
        <dbReference type="ARBA" id="ARBA00023235"/>
    </source>
</evidence>
<evidence type="ECO:0000256" key="5">
    <source>
        <dbReference type="ARBA" id="ARBA00038340"/>
    </source>
</evidence>
<comment type="catalytic activity">
    <reaction evidence="1 6">
        <text>[protein]-peptidylproline (omega=180) = [protein]-peptidylproline (omega=0)</text>
        <dbReference type="Rhea" id="RHEA:16237"/>
        <dbReference type="Rhea" id="RHEA-COMP:10747"/>
        <dbReference type="Rhea" id="RHEA-COMP:10748"/>
        <dbReference type="ChEBI" id="CHEBI:83833"/>
        <dbReference type="ChEBI" id="CHEBI:83834"/>
        <dbReference type="EC" id="5.2.1.8"/>
    </reaction>
</comment>
<dbReference type="STRING" id="97972.A0A2V1DZS3"/>
<keyword evidence="4 6" id="KW-0413">Isomerase</keyword>
<dbReference type="InterPro" id="IPR002130">
    <property type="entry name" value="Cyclophilin-type_PPIase_dom"/>
</dbReference>
<keyword evidence="2" id="KW-0732">Signal</keyword>
<proteinExistence type="inferred from homology"/>
<dbReference type="PANTHER" id="PTHR11071">
    <property type="entry name" value="PEPTIDYL-PROLYL CIS-TRANS ISOMERASE"/>
    <property type="match status" value="1"/>
</dbReference>
<dbReference type="GO" id="GO:0016018">
    <property type="term" value="F:cyclosporin A binding"/>
    <property type="evidence" value="ECO:0007669"/>
    <property type="project" value="TreeGrafter"/>
</dbReference>
<dbReference type="AlphaFoldDB" id="A0A2V1DZS3"/>
<evidence type="ECO:0000259" key="8">
    <source>
        <dbReference type="PROSITE" id="PS50072"/>
    </source>
</evidence>
<sequence>MGCRPSKTASGGGGGGGAGSGGGETARPAKETPSSGPTNAPMKSERKIPSNEMNPVVYFDVAIGGQHIGRIEMELFMDVVPATAENFRRLCTGEFEGGSYKGSTFHRVIRSFMNQGGDLINNDGTGSISIYGESFDDENFELKHTRAGLLSMANSGPNTNGCQFFMLTAPTPHLDGKHVVFGDVLDGMSVVRKIEATRTDDRDKPVSPVVIEDCGQLSGAKPNV</sequence>
<dbReference type="PRINTS" id="PR00153">
    <property type="entry name" value="CSAPPISMRASE"/>
</dbReference>
<dbReference type="EC" id="5.2.1.8" evidence="6"/>
<protein>
    <recommendedName>
        <fullName evidence="6">Peptidyl-prolyl cis-trans isomerase</fullName>
        <shortName evidence="6">PPIase</shortName>
        <ecNumber evidence="6">5.2.1.8</ecNumber>
    </recommendedName>
</protein>
<dbReference type="PROSITE" id="PS50072">
    <property type="entry name" value="CSA_PPIASE_2"/>
    <property type="match status" value="1"/>
</dbReference>
<dbReference type="GO" id="GO:0006457">
    <property type="term" value="P:protein folding"/>
    <property type="evidence" value="ECO:0007669"/>
    <property type="project" value="InterPro"/>
</dbReference>
<accession>A0A2V1DZS3</accession>
<name>A0A2V1DZS3_9PLEO</name>
<evidence type="ECO:0000256" key="1">
    <source>
        <dbReference type="ARBA" id="ARBA00000971"/>
    </source>
</evidence>
<feature type="domain" description="PPIase cyclophilin-type" evidence="8">
    <location>
        <begin position="58"/>
        <end position="216"/>
    </location>
</feature>
<feature type="region of interest" description="Disordered" evidence="7">
    <location>
        <begin position="1"/>
        <end position="48"/>
    </location>
</feature>
<dbReference type="OrthoDB" id="193499at2759"/>
<gene>
    <name evidence="9" type="ORF">DM02DRAFT_227022</name>
</gene>